<organism evidence="1 2">
    <name type="scientific">Candidatus Sulfotelmatobacter kueseliae</name>
    <dbReference type="NCBI Taxonomy" id="2042962"/>
    <lineage>
        <taxon>Bacteria</taxon>
        <taxon>Pseudomonadati</taxon>
        <taxon>Acidobacteriota</taxon>
        <taxon>Terriglobia</taxon>
        <taxon>Terriglobales</taxon>
        <taxon>Candidatus Korobacteraceae</taxon>
        <taxon>Candidatus Sulfotelmatobacter</taxon>
    </lineage>
</organism>
<dbReference type="Proteomes" id="UP000238701">
    <property type="component" value="Unassembled WGS sequence"/>
</dbReference>
<evidence type="ECO:0000313" key="1">
    <source>
        <dbReference type="EMBL" id="SPF42215.1"/>
    </source>
</evidence>
<evidence type="ECO:0000313" key="2">
    <source>
        <dbReference type="Proteomes" id="UP000238701"/>
    </source>
</evidence>
<gene>
    <name evidence="1" type="ORF">SBA1_430016</name>
</gene>
<accession>A0A2U3KRC5</accession>
<name>A0A2U3KRC5_9BACT</name>
<proteinExistence type="predicted"/>
<reference evidence="2" key="1">
    <citation type="submission" date="2018-02" db="EMBL/GenBank/DDBJ databases">
        <authorList>
            <person name="Hausmann B."/>
        </authorList>
    </citation>
    <scope>NUCLEOTIDE SEQUENCE [LARGE SCALE GENOMIC DNA]</scope>
    <source>
        <strain evidence="2">Peat soil MAG SbA1</strain>
    </source>
</reference>
<protein>
    <submittedName>
        <fullName evidence="1">Uncharacterized protein</fullName>
    </submittedName>
</protein>
<sequence>MPNRGFWLPEALSNREEGEPNPHLRSGRASLGKGCHRLAQEATATARSAQKASLVAGLACFFPEATPVRIPVQLARVLEGDDASAARFSESTVIEFGTPREVLFSSSTPLEFADAVRLRTSDGSLDVEASVVAVQYHPGKTVVAARFLKEVPNWIVKS</sequence>
<dbReference type="EMBL" id="OMOD01000137">
    <property type="protein sequence ID" value="SPF42215.1"/>
    <property type="molecule type" value="Genomic_DNA"/>
</dbReference>
<dbReference type="AlphaFoldDB" id="A0A2U3KRC5"/>